<keyword evidence="7" id="KW-1185">Reference proteome</keyword>
<name>A0A8G2F8W9_9BACT</name>
<evidence type="ECO:0000313" key="6">
    <source>
        <dbReference type="Proteomes" id="UP000184001"/>
    </source>
</evidence>
<reference evidence="4 7" key="2">
    <citation type="submission" date="2024-07" db="EMBL/GenBank/DDBJ databases">
        <title>Active virus-host system and metabolic interactions in a Lokiarchaeon culture.</title>
        <authorList>
            <person name="Ponce Toledo R.I."/>
            <person name="Rodrigues Oliveira T."/>
            <person name="Schleper C."/>
        </authorList>
    </citation>
    <scope>NUCLEOTIDE SEQUENCE [LARGE SCALE GENOMIC DNA]</scope>
    <source>
        <strain evidence="4 7">B35</strain>
    </source>
</reference>
<accession>A0A8G2F8W9</accession>
<feature type="chain" id="PRO_5034212285" evidence="2">
    <location>
        <begin position="24"/>
        <end position="240"/>
    </location>
</feature>
<gene>
    <name evidence="4" type="ORF">AB2Z07_13115</name>
    <name evidence="5" type="ORF">SAMN05660830_02864</name>
</gene>
<evidence type="ECO:0000313" key="5">
    <source>
        <dbReference type="EMBL" id="SHJ62225.1"/>
    </source>
</evidence>
<dbReference type="EMBL" id="FQZR01000008">
    <property type="protein sequence ID" value="SHJ62225.1"/>
    <property type="molecule type" value="Genomic_DNA"/>
</dbReference>
<evidence type="ECO:0000259" key="3">
    <source>
        <dbReference type="Pfam" id="PF00497"/>
    </source>
</evidence>
<dbReference type="PANTHER" id="PTHR35936">
    <property type="entry name" value="MEMBRANE-BOUND LYTIC MUREIN TRANSGLYCOSYLASE F"/>
    <property type="match status" value="1"/>
</dbReference>
<protein>
    <submittedName>
        <fullName evidence="5">ABC-type amino acid transport substrate-binding protein</fullName>
    </submittedName>
    <submittedName>
        <fullName evidence="4">Substrate-binding periplasmic protein</fullName>
    </submittedName>
</protein>
<evidence type="ECO:0000313" key="4">
    <source>
        <dbReference type="EMBL" id="MEZ6854458.1"/>
    </source>
</evidence>
<evidence type="ECO:0000256" key="1">
    <source>
        <dbReference type="ARBA" id="ARBA00022729"/>
    </source>
</evidence>
<dbReference type="SUPFAM" id="SSF53850">
    <property type="entry name" value="Periplasmic binding protein-like II"/>
    <property type="match status" value="1"/>
</dbReference>
<dbReference type="PANTHER" id="PTHR35936:SF6">
    <property type="entry name" value="AMINO ACID ABC TRANSPORTER SUBSTRATE-BINDING PAAT FAMILY PROTEIN"/>
    <property type="match status" value="1"/>
</dbReference>
<dbReference type="InterPro" id="IPR001638">
    <property type="entry name" value="Solute-binding_3/MltF_N"/>
</dbReference>
<dbReference type="Pfam" id="PF00497">
    <property type="entry name" value="SBP_bac_3"/>
    <property type="match status" value="1"/>
</dbReference>
<evidence type="ECO:0000313" key="7">
    <source>
        <dbReference type="Proteomes" id="UP001568358"/>
    </source>
</evidence>
<evidence type="ECO:0000256" key="2">
    <source>
        <dbReference type="SAM" id="SignalP"/>
    </source>
</evidence>
<comment type="caution">
    <text evidence="5">The sequence shown here is derived from an EMBL/GenBank/DDBJ whole genome shotgun (WGS) entry which is preliminary data.</text>
</comment>
<sequence length="240" mass="27672">MKRLLLCLMVALYACTFAVESHACSLVVGLMNADRPPYFWKDNTGGYKGIFIDVLDEITKETGIFFSYKALPKARLRLYMIVGKIDVEMGISPQWRQRTAEVTNSVYTDSFMETKDVYVSNAALGRFYGEENIPIGSKFCGILGFHYPDIFEERQNFLSEEQLLQMIDKKRCHYSMMPDDIFRYLMLGHSYNIVAGQAVSSHLKLIRLNKQYEFLLPRFNAALQRMKDSGRLAAILECYK</sequence>
<dbReference type="EMBL" id="JBFSOO010000010">
    <property type="protein sequence ID" value="MEZ6854458.1"/>
    <property type="molecule type" value="Genomic_DNA"/>
</dbReference>
<organism evidence="5 6">
    <name type="scientific">Halodesulfovibrio aestuarii</name>
    <dbReference type="NCBI Taxonomy" id="126333"/>
    <lineage>
        <taxon>Bacteria</taxon>
        <taxon>Pseudomonadati</taxon>
        <taxon>Thermodesulfobacteriota</taxon>
        <taxon>Desulfovibrionia</taxon>
        <taxon>Desulfovibrionales</taxon>
        <taxon>Desulfovibrionaceae</taxon>
        <taxon>Halodesulfovibrio</taxon>
    </lineage>
</organism>
<feature type="signal peptide" evidence="2">
    <location>
        <begin position="1"/>
        <end position="23"/>
    </location>
</feature>
<dbReference type="Proteomes" id="UP001568358">
    <property type="component" value="Unassembled WGS sequence"/>
</dbReference>
<reference evidence="5 6" key="1">
    <citation type="submission" date="2016-11" db="EMBL/GenBank/DDBJ databases">
        <authorList>
            <person name="Varghese N."/>
            <person name="Submissions S."/>
        </authorList>
    </citation>
    <scope>NUCLEOTIDE SEQUENCE [LARGE SCALE GENOMIC DNA]</scope>
    <source>
        <strain evidence="5 6">DSM 17919</strain>
    </source>
</reference>
<keyword evidence="1 2" id="KW-0732">Signal</keyword>
<dbReference type="RefSeq" id="WP_019999464.1">
    <property type="nucleotide sequence ID" value="NZ_CP192219.1"/>
</dbReference>
<proteinExistence type="predicted"/>
<feature type="domain" description="Solute-binding protein family 3/N-terminal" evidence="3">
    <location>
        <begin position="31"/>
        <end position="239"/>
    </location>
</feature>
<dbReference type="Proteomes" id="UP000184001">
    <property type="component" value="Unassembled WGS sequence"/>
</dbReference>
<dbReference type="PROSITE" id="PS51257">
    <property type="entry name" value="PROKAR_LIPOPROTEIN"/>
    <property type="match status" value="1"/>
</dbReference>
<dbReference type="Gene3D" id="3.40.190.10">
    <property type="entry name" value="Periplasmic binding protein-like II"/>
    <property type="match status" value="2"/>
</dbReference>
<dbReference type="AlphaFoldDB" id="A0A8G2F8W9"/>